<gene>
    <name evidence="1" type="ORF">SAMN04488542_1593</name>
</gene>
<accession>A0A1G7V686</accession>
<dbReference type="Proteomes" id="UP000198972">
    <property type="component" value="Unassembled WGS sequence"/>
</dbReference>
<dbReference type="AlphaFoldDB" id="A0A1G7V686"/>
<evidence type="ECO:0000313" key="1">
    <source>
        <dbReference type="EMBL" id="SDG55088.1"/>
    </source>
</evidence>
<evidence type="ECO:0000313" key="2">
    <source>
        <dbReference type="Proteomes" id="UP000198972"/>
    </source>
</evidence>
<keyword evidence="2" id="KW-1185">Reference proteome</keyword>
<dbReference type="EMBL" id="FNBG01000059">
    <property type="protein sequence ID" value="SDG55088.1"/>
    <property type="molecule type" value="Genomic_DNA"/>
</dbReference>
<sequence>MLSDFRSFKISTRLYAEKKRCTTVIHERQMKKIARDDKLLREMIAAIDKDFHVLKLFRGGLQNFLLQLARRTVS</sequence>
<proteinExistence type="predicted"/>
<reference evidence="1 2" key="1">
    <citation type="submission" date="2016-10" db="EMBL/GenBank/DDBJ databases">
        <authorList>
            <person name="de Groot N.N."/>
        </authorList>
    </citation>
    <scope>NUCLEOTIDE SEQUENCE [LARGE SCALE GENOMIC DNA]</scope>
    <source>
        <strain evidence="1 2">DSM 28129</strain>
    </source>
</reference>
<protein>
    <submittedName>
        <fullName evidence="1">Uncharacterized protein</fullName>
    </submittedName>
</protein>
<dbReference type="STRING" id="670482.SAMN04488542_1593"/>
<organism evidence="1 2">
    <name type="scientific">Fontibacillus panacisegetis</name>
    <dbReference type="NCBI Taxonomy" id="670482"/>
    <lineage>
        <taxon>Bacteria</taxon>
        <taxon>Bacillati</taxon>
        <taxon>Bacillota</taxon>
        <taxon>Bacilli</taxon>
        <taxon>Bacillales</taxon>
        <taxon>Paenibacillaceae</taxon>
        <taxon>Fontibacillus</taxon>
    </lineage>
</organism>
<name>A0A1G7V686_9BACL</name>